<dbReference type="InterPro" id="IPR018060">
    <property type="entry name" value="HTH_AraC"/>
</dbReference>
<proteinExistence type="predicted"/>
<dbReference type="Pfam" id="PF01965">
    <property type="entry name" value="DJ-1_PfpI"/>
    <property type="match status" value="1"/>
</dbReference>
<dbReference type="PANTHER" id="PTHR43130">
    <property type="entry name" value="ARAC-FAMILY TRANSCRIPTIONAL REGULATOR"/>
    <property type="match status" value="1"/>
</dbReference>
<feature type="domain" description="HTH araC/xylS-type" evidence="4">
    <location>
        <begin position="236"/>
        <end position="334"/>
    </location>
</feature>
<dbReference type="InterPro" id="IPR029062">
    <property type="entry name" value="Class_I_gatase-like"/>
</dbReference>
<dbReference type="Gene3D" id="3.40.50.880">
    <property type="match status" value="1"/>
</dbReference>
<keyword evidence="2 5" id="KW-0238">DNA-binding</keyword>
<name>A0A1M7ZQM6_9HYPH</name>
<dbReference type="SUPFAM" id="SSF52317">
    <property type="entry name" value="Class I glutamine amidotransferase-like"/>
    <property type="match status" value="1"/>
</dbReference>
<dbReference type="Pfam" id="PF12833">
    <property type="entry name" value="HTH_18"/>
    <property type="match status" value="1"/>
</dbReference>
<dbReference type="CDD" id="cd03136">
    <property type="entry name" value="GATase1_AraC_ArgR_like"/>
    <property type="match status" value="1"/>
</dbReference>
<dbReference type="SUPFAM" id="SSF46689">
    <property type="entry name" value="Homeodomain-like"/>
    <property type="match status" value="1"/>
</dbReference>
<dbReference type="STRING" id="1123029.SAMN02745172_03896"/>
<reference evidence="5 6" key="1">
    <citation type="submission" date="2016-12" db="EMBL/GenBank/DDBJ databases">
        <authorList>
            <person name="Song W.-J."/>
            <person name="Kurnit D.M."/>
        </authorList>
    </citation>
    <scope>NUCLEOTIDE SEQUENCE [LARGE SCALE GENOMIC DNA]</scope>
    <source>
        <strain evidence="5 6">DSM 19599</strain>
    </source>
</reference>
<dbReference type="InterPro" id="IPR002818">
    <property type="entry name" value="DJ-1/PfpI"/>
</dbReference>
<dbReference type="InterPro" id="IPR020449">
    <property type="entry name" value="Tscrpt_reg_AraC-type_HTH"/>
</dbReference>
<dbReference type="AlphaFoldDB" id="A0A1M7ZQM6"/>
<dbReference type="EMBL" id="FRXO01000011">
    <property type="protein sequence ID" value="SHO67223.1"/>
    <property type="molecule type" value="Genomic_DNA"/>
</dbReference>
<dbReference type="Proteomes" id="UP000186406">
    <property type="component" value="Unassembled WGS sequence"/>
</dbReference>
<gene>
    <name evidence="5" type="ORF">SAMN02745172_03896</name>
</gene>
<keyword evidence="6" id="KW-1185">Reference proteome</keyword>
<sequence>MARSDSPAAGARPSLPNGAATGPVQRIGFILLPGFALMSYAAATEPLRAANILAGRPLFEVAAFGEAGGPVASSGGATVPVHPLPGREAGLDIAFVCAGGSPAAWHRPAVHAALRQLASEGVRIGGISGGPYVLAAAGLLRERRFTVHWEHAPALREAFPALVPEQARFVIDRDRLTCGGGVAPLDMMHALIAARMGEGFARRVSDWYLHTEVAGAAGPQRASLCERYGVSHPGLVAVLEKMEASIAVPLPRAAMARLAGVSPRQLDRLFARHLGAGAAEIHRRLRLEHAGRLLRESPLSVAEIAFAVGFSSPGHFARCFRSAFGQSPAMARGARPAVPPDAPA</sequence>
<dbReference type="PRINTS" id="PR00032">
    <property type="entry name" value="HTHARAC"/>
</dbReference>
<protein>
    <submittedName>
        <fullName evidence="5">Transcriptional regulator GlxA family, contains an amidase domain and an AraC-type DNA-binding HTH domain</fullName>
    </submittedName>
</protein>
<dbReference type="GO" id="GO:0003700">
    <property type="term" value="F:DNA-binding transcription factor activity"/>
    <property type="evidence" value="ECO:0007669"/>
    <property type="project" value="InterPro"/>
</dbReference>
<keyword evidence="3" id="KW-0804">Transcription</keyword>
<dbReference type="PANTHER" id="PTHR43130:SF3">
    <property type="entry name" value="HTH-TYPE TRANSCRIPTIONAL REGULATOR RV1931C"/>
    <property type="match status" value="1"/>
</dbReference>
<keyword evidence="1" id="KW-0805">Transcription regulation</keyword>
<evidence type="ECO:0000259" key="4">
    <source>
        <dbReference type="PROSITE" id="PS01124"/>
    </source>
</evidence>
<evidence type="ECO:0000313" key="6">
    <source>
        <dbReference type="Proteomes" id="UP000186406"/>
    </source>
</evidence>
<organism evidence="5 6">
    <name type="scientific">Pseudoxanthobacter soli DSM 19599</name>
    <dbReference type="NCBI Taxonomy" id="1123029"/>
    <lineage>
        <taxon>Bacteria</taxon>
        <taxon>Pseudomonadati</taxon>
        <taxon>Pseudomonadota</taxon>
        <taxon>Alphaproteobacteria</taxon>
        <taxon>Hyphomicrobiales</taxon>
        <taxon>Segnochrobactraceae</taxon>
        <taxon>Pseudoxanthobacter</taxon>
    </lineage>
</organism>
<dbReference type="InterPro" id="IPR052158">
    <property type="entry name" value="INH-QAR"/>
</dbReference>
<dbReference type="InterPro" id="IPR009057">
    <property type="entry name" value="Homeodomain-like_sf"/>
</dbReference>
<dbReference type="GO" id="GO:0043565">
    <property type="term" value="F:sequence-specific DNA binding"/>
    <property type="evidence" value="ECO:0007669"/>
    <property type="project" value="InterPro"/>
</dbReference>
<dbReference type="SMART" id="SM00342">
    <property type="entry name" value="HTH_ARAC"/>
    <property type="match status" value="1"/>
</dbReference>
<evidence type="ECO:0000256" key="1">
    <source>
        <dbReference type="ARBA" id="ARBA00023015"/>
    </source>
</evidence>
<evidence type="ECO:0000313" key="5">
    <source>
        <dbReference type="EMBL" id="SHO67223.1"/>
    </source>
</evidence>
<evidence type="ECO:0000256" key="3">
    <source>
        <dbReference type="ARBA" id="ARBA00023163"/>
    </source>
</evidence>
<evidence type="ECO:0000256" key="2">
    <source>
        <dbReference type="ARBA" id="ARBA00023125"/>
    </source>
</evidence>
<accession>A0A1M7ZQM6</accession>
<dbReference type="Gene3D" id="1.10.10.60">
    <property type="entry name" value="Homeodomain-like"/>
    <property type="match status" value="1"/>
</dbReference>
<dbReference type="PROSITE" id="PS01124">
    <property type="entry name" value="HTH_ARAC_FAMILY_2"/>
    <property type="match status" value="1"/>
</dbReference>